<evidence type="ECO:0000256" key="3">
    <source>
        <dbReference type="ARBA" id="ARBA00022989"/>
    </source>
</evidence>
<dbReference type="InterPro" id="IPR052719">
    <property type="entry name" value="CvpA-like"/>
</dbReference>
<protein>
    <submittedName>
        <fullName evidence="6">CvpA family protein</fullName>
    </submittedName>
</protein>
<evidence type="ECO:0000256" key="1">
    <source>
        <dbReference type="ARBA" id="ARBA00004141"/>
    </source>
</evidence>
<dbReference type="PANTHER" id="PTHR36926">
    <property type="entry name" value="COLICIN V PRODUCTION PROTEIN"/>
    <property type="match status" value="1"/>
</dbReference>
<keyword evidence="7" id="KW-1185">Reference proteome</keyword>
<evidence type="ECO:0000256" key="4">
    <source>
        <dbReference type="ARBA" id="ARBA00023136"/>
    </source>
</evidence>
<dbReference type="Proteomes" id="UP001501671">
    <property type="component" value="Unassembled WGS sequence"/>
</dbReference>
<feature type="transmembrane region" description="Helical" evidence="5">
    <location>
        <begin position="65"/>
        <end position="89"/>
    </location>
</feature>
<organism evidence="6 7">
    <name type="scientific">Pigmentiphaga soli</name>
    <dbReference type="NCBI Taxonomy" id="1007095"/>
    <lineage>
        <taxon>Bacteria</taxon>
        <taxon>Pseudomonadati</taxon>
        <taxon>Pseudomonadota</taxon>
        <taxon>Betaproteobacteria</taxon>
        <taxon>Burkholderiales</taxon>
        <taxon>Alcaligenaceae</taxon>
        <taxon>Pigmentiphaga</taxon>
    </lineage>
</organism>
<proteinExistence type="predicted"/>
<dbReference type="Pfam" id="PF02674">
    <property type="entry name" value="Colicin_V"/>
    <property type="match status" value="1"/>
</dbReference>
<feature type="transmembrane region" description="Helical" evidence="5">
    <location>
        <begin position="28"/>
        <end position="45"/>
    </location>
</feature>
<dbReference type="InterPro" id="IPR003825">
    <property type="entry name" value="Colicin-V_CvpA"/>
</dbReference>
<name>A0ABP8HJZ4_9BURK</name>
<dbReference type="RefSeq" id="WP_345251669.1">
    <property type="nucleotide sequence ID" value="NZ_BAABFO010000025.1"/>
</dbReference>
<keyword evidence="4 5" id="KW-0472">Membrane</keyword>
<evidence type="ECO:0000256" key="2">
    <source>
        <dbReference type="ARBA" id="ARBA00022692"/>
    </source>
</evidence>
<evidence type="ECO:0000313" key="7">
    <source>
        <dbReference type="Proteomes" id="UP001501671"/>
    </source>
</evidence>
<reference evidence="7" key="1">
    <citation type="journal article" date="2019" name="Int. J. Syst. Evol. Microbiol.">
        <title>The Global Catalogue of Microorganisms (GCM) 10K type strain sequencing project: providing services to taxonomists for standard genome sequencing and annotation.</title>
        <authorList>
            <consortium name="The Broad Institute Genomics Platform"/>
            <consortium name="The Broad Institute Genome Sequencing Center for Infectious Disease"/>
            <person name="Wu L."/>
            <person name="Ma J."/>
        </authorList>
    </citation>
    <scope>NUCLEOTIDE SEQUENCE [LARGE SCALE GENOMIC DNA]</scope>
    <source>
        <strain evidence="7">JCM 17666</strain>
    </source>
</reference>
<evidence type="ECO:0000256" key="5">
    <source>
        <dbReference type="SAM" id="Phobius"/>
    </source>
</evidence>
<feature type="transmembrane region" description="Helical" evidence="5">
    <location>
        <begin position="6"/>
        <end position="21"/>
    </location>
</feature>
<accession>A0ABP8HJZ4</accession>
<comment type="subcellular location">
    <subcellularLocation>
        <location evidence="1">Membrane</location>
        <topology evidence="1">Multi-pass membrane protein</topology>
    </subcellularLocation>
</comment>
<gene>
    <name evidence="6" type="ORF">GCM10023144_40040</name>
</gene>
<evidence type="ECO:0000313" key="6">
    <source>
        <dbReference type="EMBL" id="GAA4340403.1"/>
    </source>
</evidence>
<sequence>MTPFDYGVLVILAASMVIGLLRGLVKEVLSLIAYAAAFYCAYRVGPMAYEWLAPHVDNTALRFGLAYGGVFIATLLVVGLVNMALAMAIRATGLTPADRGLGALFGLLRGAAIVLVLVVAAGFTPLPKEPWWTGAMLSPLAEDGARAIKPMLPAPFADWIRY</sequence>
<dbReference type="EMBL" id="BAABFO010000025">
    <property type="protein sequence ID" value="GAA4340403.1"/>
    <property type="molecule type" value="Genomic_DNA"/>
</dbReference>
<keyword evidence="2 5" id="KW-0812">Transmembrane</keyword>
<keyword evidence="3 5" id="KW-1133">Transmembrane helix</keyword>
<comment type="caution">
    <text evidence="6">The sequence shown here is derived from an EMBL/GenBank/DDBJ whole genome shotgun (WGS) entry which is preliminary data.</text>
</comment>
<feature type="transmembrane region" description="Helical" evidence="5">
    <location>
        <begin position="101"/>
        <end position="123"/>
    </location>
</feature>
<dbReference type="PANTHER" id="PTHR36926:SF1">
    <property type="entry name" value="COLICIN V PRODUCTION PROTEIN"/>
    <property type="match status" value="1"/>
</dbReference>